<proteinExistence type="predicted"/>
<dbReference type="AlphaFoldDB" id="A0A0A8YX66"/>
<reference evidence="1" key="1">
    <citation type="submission" date="2014-09" db="EMBL/GenBank/DDBJ databases">
        <authorList>
            <person name="Magalhaes I.L.F."/>
            <person name="Oliveira U."/>
            <person name="Santos F.R."/>
            <person name="Vidigal T.H.D.A."/>
            <person name="Brescovit A.D."/>
            <person name="Santos A.J."/>
        </authorList>
    </citation>
    <scope>NUCLEOTIDE SEQUENCE</scope>
    <source>
        <tissue evidence="1">Shoot tissue taken approximately 20 cm above the soil surface</tissue>
    </source>
</reference>
<name>A0A0A8YX66_ARUDO</name>
<accession>A0A0A8YX66</accession>
<evidence type="ECO:0000313" key="1">
    <source>
        <dbReference type="EMBL" id="JAD31734.1"/>
    </source>
</evidence>
<protein>
    <submittedName>
        <fullName evidence="1">Uncharacterized protein</fullName>
    </submittedName>
</protein>
<sequence length="16" mass="1666">MPSFLDGEEKGVGEGN</sequence>
<dbReference type="EMBL" id="GBRH01266161">
    <property type="protein sequence ID" value="JAD31734.1"/>
    <property type="molecule type" value="Transcribed_RNA"/>
</dbReference>
<reference evidence="1" key="2">
    <citation type="journal article" date="2015" name="Data Brief">
        <title>Shoot transcriptome of the giant reed, Arundo donax.</title>
        <authorList>
            <person name="Barrero R.A."/>
            <person name="Guerrero F.D."/>
            <person name="Moolhuijzen P."/>
            <person name="Goolsby J.A."/>
            <person name="Tidwell J."/>
            <person name="Bellgard S.E."/>
            <person name="Bellgard M.I."/>
        </authorList>
    </citation>
    <scope>NUCLEOTIDE SEQUENCE</scope>
    <source>
        <tissue evidence="1">Shoot tissue taken approximately 20 cm above the soil surface</tissue>
    </source>
</reference>
<organism evidence="1">
    <name type="scientific">Arundo donax</name>
    <name type="common">Giant reed</name>
    <name type="synonym">Donax arundinaceus</name>
    <dbReference type="NCBI Taxonomy" id="35708"/>
    <lineage>
        <taxon>Eukaryota</taxon>
        <taxon>Viridiplantae</taxon>
        <taxon>Streptophyta</taxon>
        <taxon>Embryophyta</taxon>
        <taxon>Tracheophyta</taxon>
        <taxon>Spermatophyta</taxon>
        <taxon>Magnoliopsida</taxon>
        <taxon>Liliopsida</taxon>
        <taxon>Poales</taxon>
        <taxon>Poaceae</taxon>
        <taxon>PACMAD clade</taxon>
        <taxon>Arundinoideae</taxon>
        <taxon>Arundineae</taxon>
        <taxon>Arundo</taxon>
    </lineage>
</organism>